<dbReference type="AlphaFoldDB" id="A0A501XHJ1"/>
<dbReference type="EMBL" id="VFSU01000029">
    <property type="protein sequence ID" value="TPE59763.1"/>
    <property type="molecule type" value="Genomic_DNA"/>
</dbReference>
<keyword evidence="1" id="KW-1133">Transmembrane helix</keyword>
<keyword evidence="1" id="KW-0472">Membrane</keyword>
<keyword evidence="3" id="KW-1185">Reference proteome</keyword>
<dbReference type="OrthoDB" id="10001428at2"/>
<feature type="transmembrane region" description="Helical" evidence="1">
    <location>
        <begin position="75"/>
        <end position="96"/>
    </location>
</feature>
<sequence length="133" mass="14223">MQIAGAILTLLVTSAVLLWGGRPERIAALASLTAFLVSPLAQALGGERWPMWGVAAVDAALLAVLIMLVLRHDRIWLIVAAGVELVTVAAHVGMMLDEDLLARGYVVSLWILYFIFLGALAFSLVETRARTAG</sequence>
<feature type="transmembrane region" description="Helical" evidence="1">
    <location>
        <begin position="102"/>
        <end position="125"/>
    </location>
</feature>
<gene>
    <name evidence="2" type="ORF">FJQ54_12560</name>
</gene>
<keyword evidence="1" id="KW-0812">Transmembrane</keyword>
<reference evidence="2 3" key="1">
    <citation type="submission" date="2019-06" db="EMBL/GenBank/DDBJ databases">
        <authorList>
            <person name="Lee I."/>
            <person name="Jang G.I."/>
            <person name="Hwang C.Y."/>
        </authorList>
    </citation>
    <scope>NUCLEOTIDE SEQUENCE [LARGE SCALE GENOMIC DNA]</scope>
    <source>
        <strain evidence="2 3">PAMC 28131</strain>
    </source>
</reference>
<evidence type="ECO:0000256" key="1">
    <source>
        <dbReference type="SAM" id="Phobius"/>
    </source>
</evidence>
<evidence type="ECO:0000313" key="2">
    <source>
        <dbReference type="EMBL" id="TPE59763.1"/>
    </source>
</evidence>
<evidence type="ECO:0000313" key="3">
    <source>
        <dbReference type="Proteomes" id="UP000319897"/>
    </source>
</evidence>
<organism evidence="2 3">
    <name type="scientific">Sandaracinobacter neustonicus</name>
    <dbReference type="NCBI Taxonomy" id="1715348"/>
    <lineage>
        <taxon>Bacteria</taxon>
        <taxon>Pseudomonadati</taxon>
        <taxon>Pseudomonadota</taxon>
        <taxon>Alphaproteobacteria</taxon>
        <taxon>Sphingomonadales</taxon>
        <taxon>Sphingosinicellaceae</taxon>
        <taxon>Sandaracinobacter</taxon>
    </lineage>
</organism>
<comment type="caution">
    <text evidence="2">The sequence shown here is derived from an EMBL/GenBank/DDBJ whole genome shotgun (WGS) entry which is preliminary data.</text>
</comment>
<dbReference type="RefSeq" id="WP_140928772.1">
    <property type="nucleotide sequence ID" value="NZ_VFSU01000029.1"/>
</dbReference>
<dbReference type="Proteomes" id="UP000319897">
    <property type="component" value="Unassembled WGS sequence"/>
</dbReference>
<accession>A0A501XHJ1</accession>
<protein>
    <submittedName>
        <fullName evidence="2">Uncharacterized protein</fullName>
    </submittedName>
</protein>
<name>A0A501XHJ1_9SPHN</name>
<feature type="transmembrane region" description="Helical" evidence="1">
    <location>
        <begin position="51"/>
        <end position="70"/>
    </location>
</feature>
<proteinExistence type="predicted"/>